<dbReference type="Proteomes" id="UP001171902">
    <property type="component" value="Unassembled WGS sequence"/>
</dbReference>
<evidence type="ECO:0000313" key="2">
    <source>
        <dbReference type="Proteomes" id="UP001171902"/>
    </source>
</evidence>
<proteinExistence type="predicted"/>
<gene>
    <name evidence="1" type="ORF">QWI33_05770</name>
</gene>
<reference evidence="1" key="1">
    <citation type="submission" date="2023-06" db="EMBL/GenBank/DDBJ databases">
        <title>Gycomyces niveus sp.nov., a novel actinomycete isolated from soil in Shouguang.</title>
        <authorList>
            <person name="Yang X."/>
            <person name="Zhao J."/>
        </authorList>
    </citation>
    <scope>NUCLEOTIDE SEQUENCE</scope>
    <source>
        <strain evidence="1">NEAU C2</strain>
    </source>
</reference>
<comment type="caution">
    <text evidence="1">The sequence shown here is derived from an EMBL/GenBank/DDBJ whole genome shotgun (WGS) entry which is preliminary data.</text>
</comment>
<accession>A0ABT7YKT8</accession>
<organism evidence="1 2">
    <name type="scientific">Glycomyces tritici</name>
    <dbReference type="NCBI Taxonomy" id="2665176"/>
    <lineage>
        <taxon>Bacteria</taxon>
        <taxon>Bacillati</taxon>
        <taxon>Actinomycetota</taxon>
        <taxon>Actinomycetes</taxon>
        <taxon>Glycomycetales</taxon>
        <taxon>Glycomycetaceae</taxon>
        <taxon>Glycomyces</taxon>
    </lineage>
</organism>
<dbReference type="EMBL" id="JAUEMJ010000002">
    <property type="protein sequence ID" value="MDN3239221.1"/>
    <property type="molecule type" value="Genomic_DNA"/>
</dbReference>
<evidence type="ECO:0008006" key="3">
    <source>
        <dbReference type="Google" id="ProtNLM"/>
    </source>
</evidence>
<keyword evidence="2" id="KW-1185">Reference proteome</keyword>
<dbReference type="RefSeq" id="WP_289955812.1">
    <property type="nucleotide sequence ID" value="NZ_JAUEMJ010000002.1"/>
</dbReference>
<name>A0ABT7YKT8_9ACTN</name>
<sequence>MEFLVPLGLMVMAGALTLQGLSQLSPWLPRRVVRWTARRLRDEEAIERYSEEWEAELDSIPSSHSQVWFAFGRVLSLSLMLREQRMVRVTRDGFSGRKRSGGFSADEFLEVTEQYWGRLKAYGIDHFVVIDHGEHILVRLTDGRVETVMEPKALEALLIDLRNYALRNGLEQSQAER</sequence>
<protein>
    <recommendedName>
        <fullName evidence="3">YbjN domain-containing protein</fullName>
    </recommendedName>
</protein>
<evidence type="ECO:0000313" key="1">
    <source>
        <dbReference type="EMBL" id="MDN3239221.1"/>
    </source>
</evidence>